<feature type="compositionally biased region" description="Basic and acidic residues" evidence="1">
    <location>
        <begin position="62"/>
        <end position="74"/>
    </location>
</feature>
<feature type="region of interest" description="Disordered" evidence="1">
    <location>
        <begin position="55"/>
        <end position="74"/>
    </location>
</feature>
<reference evidence="2" key="1">
    <citation type="submission" date="2020-02" db="EMBL/GenBank/DDBJ databases">
        <authorList>
            <person name="Meier V. D."/>
        </authorList>
    </citation>
    <scope>NUCLEOTIDE SEQUENCE</scope>
    <source>
        <strain evidence="2">AVDCRST_MAG03</strain>
    </source>
</reference>
<feature type="non-terminal residue" evidence="2">
    <location>
        <position position="1"/>
    </location>
</feature>
<gene>
    <name evidence="2" type="ORF">AVDCRST_MAG03-2561</name>
</gene>
<evidence type="ECO:0000256" key="1">
    <source>
        <dbReference type="SAM" id="MobiDB-lite"/>
    </source>
</evidence>
<feature type="non-terminal residue" evidence="2">
    <location>
        <position position="86"/>
    </location>
</feature>
<protein>
    <submittedName>
        <fullName evidence="2">Uncharacterized protein</fullName>
    </submittedName>
</protein>
<dbReference type="EMBL" id="CADCUT010000155">
    <property type="protein sequence ID" value="CAA9421260.1"/>
    <property type="molecule type" value="Genomic_DNA"/>
</dbReference>
<name>A0A6J4PQZ3_9ACTN</name>
<sequence length="86" mass="10250">AEVCVEERRDRRHRFRGDRHRRVRIRRWCRRVALLSAVPHADALRAVSRREVGRGRWRRRRGQEGSHGRRSGAREILDARYAGGEI</sequence>
<organism evidence="2">
    <name type="scientific">uncultured Rubrobacteraceae bacterium</name>
    <dbReference type="NCBI Taxonomy" id="349277"/>
    <lineage>
        <taxon>Bacteria</taxon>
        <taxon>Bacillati</taxon>
        <taxon>Actinomycetota</taxon>
        <taxon>Rubrobacteria</taxon>
        <taxon>Rubrobacterales</taxon>
        <taxon>Rubrobacteraceae</taxon>
        <taxon>environmental samples</taxon>
    </lineage>
</organism>
<evidence type="ECO:0000313" key="2">
    <source>
        <dbReference type="EMBL" id="CAA9421260.1"/>
    </source>
</evidence>
<accession>A0A6J4PQZ3</accession>
<proteinExistence type="predicted"/>
<dbReference type="AlphaFoldDB" id="A0A6J4PQZ3"/>